<name>A0ABQ2N8B1_9ACTN</name>
<dbReference type="PANTHER" id="PTHR47151">
    <property type="entry name" value="LEU/ILE/VAL-BINDING ABC TRANSPORTER SUBUNIT"/>
    <property type="match status" value="1"/>
</dbReference>
<dbReference type="InterPro" id="IPR028082">
    <property type="entry name" value="Peripla_BP_I"/>
</dbReference>
<dbReference type="EMBL" id="BMNI01000002">
    <property type="protein sequence ID" value="GGO86975.1"/>
    <property type="molecule type" value="Genomic_DNA"/>
</dbReference>
<evidence type="ECO:0000259" key="4">
    <source>
        <dbReference type="Pfam" id="PF13458"/>
    </source>
</evidence>
<dbReference type="PANTHER" id="PTHR47151:SF2">
    <property type="entry name" value="AMINO ACID BINDING PROTEIN"/>
    <property type="match status" value="1"/>
</dbReference>
<dbReference type="Gene3D" id="3.40.50.2300">
    <property type="match status" value="2"/>
</dbReference>
<accession>A0ABQ2N8B1</accession>
<evidence type="ECO:0000256" key="3">
    <source>
        <dbReference type="SAM" id="SignalP"/>
    </source>
</evidence>
<comment type="caution">
    <text evidence="5">The sequence shown here is derived from an EMBL/GenBank/DDBJ whole genome shotgun (WGS) entry which is preliminary data.</text>
</comment>
<comment type="similarity">
    <text evidence="1">Belongs to the leucine-binding protein family.</text>
</comment>
<feature type="chain" id="PRO_5045912688" evidence="3">
    <location>
        <begin position="20"/>
        <end position="379"/>
    </location>
</feature>
<evidence type="ECO:0000313" key="5">
    <source>
        <dbReference type="EMBL" id="GGO86975.1"/>
    </source>
</evidence>
<dbReference type="SUPFAM" id="SSF53822">
    <property type="entry name" value="Periplasmic binding protein-like I"/>
    <property type="match status" value="1"/>
</dbReference>
<dbReference type="RefSeq" id="WP_229662647.1">
    <property type="nucleotide sequence ID" value="NZ_BMNI01000002.1"/>
</dbReference>
<evidence type="ECO:0000313" key="6">
    <source>
        <dbReference type="Proteomes" id="UP000655410"/>
    </source>
</evidence>
<reference evidence="6" key="1">
    <citation type="journal article" date="2019" name="Int. J. Syst. Evol. Microbiol.">
        <title>The Global Catalogue of Microorganisms (GCM) 10K type strain sequencing project: providing services to taxonomists for standard genome sequencing and annotation.</title>
        <authorList>
            <consortium name="The Broad Institute Genomics Platform"/>
            <consortium name="The Broad Institute Genome Sequencing Center for Infectious Disease"/>
            <person name="Wu L."/>
            <person name="Ma J."/>
        </authorList>
    </citation>
    <scope>NUCLEOTIDE SEQUENCE [LARGE SCALE GENOMIC DNA]</scope>
    <source>
        <strain evidence="6">CGMCC 4.7371</strain>
    </source>
</reference>
<evidence type="ECO:0000256" key="1">
    <source>
        <dbReference type="ARBA" id="ARBA00010062"/>
    </source>
</evidence>
<feature type="signal peptide" evidence="3">
    <location>
        <begin position="1"/>
        <end position="19"/>
    </location>
</feature>
<dbReference type="Pfam" id="PF13458">
    <property type="entry name" value="Peripla_BP_6"/>
    <property type="match status" value="1"/>
</dbReference>
<keyword evidence="6" id="KW-1185">Reference proteome</keyword>
<dbReference type="InterPro" id="IPR028081">
    <property type="entry name" value="Leu-bd"/>
</dbReference>
<protein>
    <submittedName>
        <fullName evidence="5">Branched chain amino acid ABC transporter substrate-binding protein</fullName>
    </submittedName>
</protein>
<sequence>MTFSSKAVTGLMLAGLATASLSACGTTDSSKNADGGKCGYKIGFLGAQTGPNGNLGLNMTGGIKTALDAYNKDHADCKVSLVIKDSQGSQDQAPPLAKSLIDDSKIIGVVGPGFSGESAATGDAFSQAGLVTVSPSATNVDLTKNGWKTFHRVLANDDAQGPAAAKYLQQQGAKKVFVLDDSEDYGTGLAGAVKKALGSAVVGTDSYEKDKIADVVSGLVTKIKGSGADSVFVGGYYGDSGLLAKKLRQAAWKGIFESGDGSEDPGFVDQAGAAGAEGAILTAAAAPATADFTSKYEAANGGKAPGLYSAEAYDAATALLNGIDSGATTRSALLDYVNSYDKPGVTKQIKFTKTGEVTTQTIYAYTVKDGKIQPGTPIK</sequence>
<keyword evidence="2 3" id="KW-0732">Signal</keyword>
<feature type="domain" description="Leucine-binding protein" evidence="4">
    <location>
        <begin position="40"/>
        <end position="370"/>
    </location>
</feature>
<dbReference type="Proteomes" id="UP000655410">
    <property type="component" value="Unassembled WGS sequence"/>
</dbReference>
<gene>
    <name evidence="5" type="ORF">GCM10011584_10470</name>
</gene>
<proteinExistence type="inferred from homology"/>
<dbReference type="PROSITE" id="PS51257">
    <property type="entry name" value="PROKAR_LIPOPROTEIN"/>
    <property type="match status" value="1"/>
</dbReference>
<organism evidence="5 6">
    <name type="scientific">Nocardioides phosphati</name>
    <dbReference type="NCBI Taxonomy" id="1867775"/>
    <lineage>
        <taxon>Bacteria</taxon>
        <taxon>Bacillati</taxon>
        <taxon>Actinomycetota</taxon>
        <taxon>Actinomycetes</taxon>
        <taxon>Propionibacteriales</taxon>
        <taxon>Nocardioidaceae</taxon>
        <taxon>Nocardioides</taxon>
    </lineage>
</organism>
<dbReference type="CDD" id="cd06342">
    <property type="entry name" value="PBP1_ABC_LIVBP-like"/>
    <property type="match status" value="1"/>
</dbReference>
<evidence type="ECO:0000256" key="2">
    <source>
        <dbReference type="ARBA" id="ARBA00022729"/>
    </source>
</evidence>